<keyword evidence="4 6" id="KW-1133">Transmembrane helix</keyword>
<evidence type="ECO:0000256" key="3">
    <source>
        <dbReference type="ARBA" id="ARBA00022692"/>
    </source>
</evidence>
<comment type="subcellular location">
    <subcellularLocation>
        <location evidence="1">Cell membrane</location>
        <topology evidence="1">Multi-pass membrane protein</topology>
    </subcellularLocation>
</comment>
<evidence type="ECO:0000256" key="6">
    <source>
        <dbReference type="SAM" id="Phobius"/>
    </source>
</evidence>
<dbReference type="EMBL" id="QUBQ01000010">
    <property type="protein sequence ID" value="REK69185.1"/>
    <property type="molecule type" value="Genomic_DNA"/>
</dbReference>
<keyword evidence="5 6" id="KW-0472">Membrane</keyword>
<dbReference type="Pfam" id="PF02588">
    <property type="entry name" value="YitT_membrane"/>
    <property type="match status" value="1"/>
</dbReference>
<feature type="transmembrane region" description="Helical" evidence="6">
    <location>
        <begin position="177"/>
        <end position="193"/>
    </location>
</feature>
<keyword evidence="3 6" id="KW-0812">Transmembrane</keyword>
<dbReference type="Proteomes" id="UP000261905">
    <property type="component" value="Unassembled WGS sequence"/>
</dbReference>
<feature type="transmembrane region" description="Helical" evidence="6">
    <location>
        <begin position="12"/>
        <end position="33"/>
    </location>
</feature>
<feature type="transmembrane region" description="Helical" evidence="6">
    <location>
        <begin position="113"/>
        <end position="143"/>
    </location>
</feature>
<gene>
    <name evidence="7" type="ORF">DX130_26000</name>
</gene>
<reference evidence="7 8" key="1">
    <citation type="submission" date="2018-08" db="EMBL/GenBank/DDBJ databases">
        <title>Paenibacillus sp. M4BSY-1, whole genome shotgun sequence.</title>
        <authorList>
            <person name="Tuo L."/>
        </authorList>
    </citation>
    <scope>NUCLEOTIDE SEQUENCE [LARGE SCALE GENOMIC DNA]</scope>
    <source>
        <strain evidence="7 8">M4BSY-1</strain>
    </source>
</reference>
<protein>
    <submittedName>
        <fullName evidence="7">YitT family protein</fullName>
    </submittedName>
</protein>
<evidence type="ECO:0000313" key="7">
    <source>
        <dbReference type="EMBL" id="REK69185.1"/>
    </source>
</evidence>
<dbReference type="PANTHER" id="PTHR33545">
    <property type="entry name" value="UPF0750 MEMBRANE PROTEIN YITT-RELATED"/>
    <property type="match status" value="1"/>
</dbReference>
<keyword evidence="2" id="KW-1003">Cell membrane</keyword>
<feature type="transmembrane region" description="Helical" evidence="6">
    <location>
        <begin position="53"/>
        <end position="76"/>
    </location>
</feature>
<sequence>MLLFSCYKVKASLWKWLHIAIGCFVTAGGLVLLKHSGVVTGGTAGLALSLSPMLSIPFHYMFALLNLPFFVFSYFYMGKSFTFTTMAAIALLTGLSSLDSLLPAFTIPALPGAIIGGAFIGVGLIGLFRNGASLGGATILALYLHRKHGINPGKSNFIFDFIVIASSLFVYSLTNGLLSVLSITVTSTVLALLKRKLTTAKPPESRAIHTVPVN</sequence>
<dbReference type="PANTHER" id="PTHR33545:SF5">
    <property type="entry name" value="UPF0750 MEMBRANE PROTEIN YITT"/>
    <property type="match status" value="1"/>
</dbReference>
<organism evidence="7 8">
    <name type="scientific">Paenibacillus paeoniae</name>
    <dbReference type="NCBI Taxonomy" id="2292705"/>
    <lineage>
        <taxon>Bacteria</taxon>
        <taxon>Bacillati</taxon>
        <taxon>Bacillota</taxon>
        <taxon>Bacilli</taxon>
        <taxon>Bacillales</taxon>
        <taxon>Paenibacillaceae</taxon>
        <taxon>Paenibacillus</taxon>
    </lineage>
</organism>
<dbReference type="OrthoDB" id="1523490at2"/>
<dbReference type="InterPro" id="IPR051461">
    <property type="entry name" value="UPF0750_membrane"/>
</dbReference>
<dbReference type="RefSeq" id="WP_116050316.1">
    <property type="nucleotide sequence ID" value="NZ_QUBQ01000010.1"/>
</dbReference>
<evidence type="ECO:0000313" key="8">
    <source>
        <dbReference type="Proteomes" id="UP000261905"/>
    </source>
</evidence>
<evidence type="ECO:0000256" key="5">
    <source>
        <dbReference type="ARBA" id="ARBA00023136"/>
    </source>
</evidence>
<evidence type="ECO:0000256" key="4">
    <source>
        <dbReference type="ARBA" id="ARBA00022989"/>
    </source>
</evidence>
<proteinExistence type="predicted"/>
<dbReference type="GO" id="GO:0005886">
    <property type="term" value="C:plasma membrane"/>
    <property type="evidence" value="ECO:0007669"/>
    <property type="project" value="UniProtKB-SubCell"/>
</dbReference>
<feature type="transmembrane region" description="Helical" evidence="6">
    <location>
        <begin position="155"/>
        <end position="171"/>
    </location>
</feature>
<dbReference type="AlphaFoldDB" id="A0A371NZT5"/>
<name>A0A371NZT5_9BACL</name>
<dbReference type="InterPro" id="IPR003740">
    <property type="entry name" value="YitT"/>
</dbReference>
<comment type="caution">
    <text evidence="7">The sequence shown here is derived from an EMBL/GenBank/DDBJ whole genome shotgun (WGS) entry which is preliminary data.</text>
</comment>
<keyword evidence="8" id="KW-1185">Reference proteome</keyword>
<evidence type="ECO:0000256" key="1">
    <source>
        <dbReference type="ARBA" id="ARBA00004651"/>
    </source>
</evidence>
<accession>A0A371NZT5</accession>
<evidence type="ECO:0000256" key="2">
    <source>
        <dbReference type="ARBA" id="ARBA00022475"/>
    </source>
</evidence>